<keyword evidence="2" id="KW-1185">Reference proteome</keyword>
<evidence type="ECO:0000313" key="1">
    <source>
        <dbReference type="EMBL" id="MDI9862221.1"/>
    </source>
</evidence>
<protein>
    <recommendedName>
        <fullName evidence="3">Zona occludens toxin N-terminal domain-containing protein</fullName>
    </recommendedName>
</protein>
<evidence type="ECO:0000313" key="2">
    <source>
        <dbReference type="Proteomes" id="UP001236507"/>
    </source>
</evidence>
<feature type="non-terminal residue" evidence="1">
    <location>
        <position position="267"/>
    </location>
</feature>
<sequence>MDYHLYKRIQEALSNSPPNAEQQAFNWLVVGAQKTAKTTTVLQLAYIIQAMAMQKKLIKKVLIYDPMWHESFEPAGIRKAIGFINPNFVLPNYKVITVDDIQSYGASKEDYYCWAVVRDRGSRVQDFCQEALTVKNAITILDDVGSRITGNVRNFPQYIDLLAYNRINCNDVFLIYHQYKYVPPSFWQYFQRAIIKQSNEQKFSDDIYPRDLYIQAQKEVTLENKERTFPNKMNLAYRILLPNENLSFKEDNGYFIATDESGNEYLL</sequence>
<proteinExistence type="predicted"/>
<evidence type="ECO:0008006" key="3">
    <source>
        <dbReference type="Google" id="ProtNLM"/>
    </source>
</evidence>
<reference evidence="1 2" key="1">
    <citation type="submission" date="2023-05" db="EMBL/GenBank/DDBJ databases">
        <title>Novel species of genus Flectobacillus isolated from stream in China.</title>
        <authorList>
            <person name="Lu H."/>
        </authorList>
    </citation>
    <scope>NUCLEOTIDE SEQUENCE [LARGE SCALE GENOMIC DNA]</scope>
    <source>
        <strain evidence="1 2">KCTC 42575</strain>
    </source>
</reference>
<name>A0ABT6YF46_9BACT</name>
<comment type="caution">
    <text evidence="1">The sequence shown here is derived from an EMBL/GenBank/DDBJ whole genome shotgun (WGS) entry which is preliminary data.</text>
</comment>
<organism evidence="1 2">
    <name type="scientific">Flectobacillus roseus</name>
    <dbReference type="NCBI Taxonomy" id="502259"/>
    <lineage>
        <taxon>Bacteria</taxon>
        <taxon>Pseudomonadati</taxon>
        <taxon>Bacteroidota</taxon>
        <taxon>Cytophagia</taxon>
        <taxon>Cytophagales</taxon>
        <taxon>Flectobacillaceae</taxon>
        <taxon>Flectobacillus</taxon>
    </lineage>
</organism>
<dbReference type="Proteomes" id="UP001236507">
    <property type="component" value="Unassembled WGS sequence"/>
</dbReference>
<dbReference type="RefSeq" id="WP_283346495.1">
    <property type="nucleotide sequence ID" value="NZ_JASHIF010000027.1"/>
</dbReference>
<accession>A0ABT6YF46</accession>
<gene>
    <name evidence="1" type="ORF">QM524_23560</name>
</gene>
<dbReference type="EMBL" id="JASHIF010000027">
    <property type="protein sequence ID" value="MDI9862221.1"/>
    <property type="molecule type" value="Genomic_DNA"/>
</dbReference>